<evidence type="ECO:0000313" key="5">
    <source>
        <dbReference type="Proteomes" id="UP001500909"/>
    </source>
</evidence>
<dbReference type="EMBL" id="BAAABY010000054">
    <property type="protein sequence ID" value="GAA0494759.1"/>
    <property type="molecule type" value="Genomic_DNA"/>
</dbReference>
<dbReference type="InterPro" id="IPR036736">
    <property type="entry name" value="ACP-like_sf"/>
</dbReference>
<keyword evidence="2" id="KW-0597">Phosphoprotein</keyword>
<reference evidence="5" key="1">
    <citation type="journal article" date="2019" name="Int. J. Syst. Evol. Microbiol.">
        <title>The Global Catalogue of Microorganisms (GCM) 10K type strain sequencing project: providing services to taxonomists for standard genome sequencing and annotation.</title>
        <authorList>
            <consortium name="The Broad Institute Genomics Platform"/>
            <consortium name="The Broad Institute Genome Sequencing Center for Infectious Disease"/>
            <person name="Wu L."/>
            <person name="Ma J."/>
        </authorList>
    </citation>
    <scope>NUCLEOTIDE SEQUENCE [LARGE SCALE GENOMIC DNA]</scope>
    <source>
        <strain evidence="5">JCM 4805</strain>
    </source>
</reference>
<evidence type="ECO:0000313" key="4">
    <source>
        <dbReference type="EMBL" id="GAA0494759.1"/>
    </source>
</evidence>
<dbReference type="PROSITE" id="PS50075">
    <property type="entry name" value="CARRIER"/>
    <property type="match status" value="1"/>
</dbReference>
<evidence type="ECO:0000259" key="3">
    <source>
        <dbReference type="PROSITE" id="PS50075"/>
    </source>
</evidence>
<dbReference type="Proteomes" id="UP001500909">
    <property type="component" value="Unassembled WGS sequence"/>
</dbReference>
<feature type="domain" description="Carrier" evidence="3">
    <location>
        <begin position="6"/>
        <end position="86"/>
    </location>
</feature>
<keyword evidence="5" id="KW-1185">Reference proteome</keyword>
<dbReference type="InterPro" id="IPR009081">
    <property type="entry name" value="PP-bd_ACP"/>
</dbReference>
<keyword evidence="1" id="KW-0596">Phosphopantetheine</keyword>
<protein>
    <submittedName>
        <fullName evidence="4">Acyl carrier protein</fullName>
    </submittedName>
</protein>
<dbReference type="Pfam" id="PF00550">
    <property type="entry name" value="PP-binding"/>
    <property type="match status" value="1"/>
</dbReference>
<dbReference type="RefSeq" id="WP_428837807.1">
    <property type="nucleotide sequence ID" value="NZ_BAAABY010000054.1"/>
</dbReference>
<dbReference type="PROSITE" id="PS00012">
    <property type="entry name" value="PHOSPHOPANTETHEINE"/>
    <property type="match status" value="1"/>
</dbReference>
<name>A0ABP3L7A5_9ACTN</name>
<dbReference type="InterPro" id="IPR006162">
    <property type="entry name" value="Ppantetheine_attach_site"/>
</dbReference>
<sequence>MTMTMFTLAELVGAMRAAAGENEESSLDGEILEVRFADLGYDSLAIMETIARIERERGVSLPEDLAAVATPKEFITAVNACLGEGTPVA</sequence>
<evidence type="ECO:0000256" key="1">
    <source>
        <dbReference type="ARBA" id="ARBA00022450"/>
    </source>
</evidence>
<gene>
    <name evidence="4" type="ORF">GCM10010361_70150</name>
</gene>
<organism evidence="4 5">
    <name type="scientific">Streptomyces olivaceiscleroticus</name>
    <dbReference type="NCBI Taxonomy" id="68245"/>
    <lineage>
        <taxon>Bacteria</taxon>
        <taxon>Bacillati</taxon>
        <taxon>Actinomycetota</taxon>
        <taxon>Actinomycetes</taxon>
        <taxon>Kitasatosporales</taxon>
        <taxon>Streptomycetaceae</taxon>
        <taxon>Streptomyces</taxon>
    </lineage>
</organism>
<evidence type="ECO:0000256" key="2">
    <source>
        <dbReference type="ARBA" id="ARBA00022553"/>
    </source>
</evidence>
<accession>A0ABP3L7A5</accession>
<dbReference type="Gene3D" id="1.10.1200.10">
    <property type="entry name" value="ACP-like"/>
    <property type="match status" value="1"/>
</dbReference>
<dbReference type="SUPFAM" id="SSF47336">
    <property type="entry name" value="ACP-like"/>
    <property type="match status" value="1"/>
</dbReference>
<proteinExistence type="predicted"/>
<comment type="caution">
    <text evidence="4">The sequence shown here is derived from an EMBL/GenBank/DDBJ whole genome shotgun (WGS) entry which is preliminary data.</text>
</comment>